<dbReference type="PRINTS" id="PR00092">
    <property type="entry name" value="TYROSINASE"/>
</dbReference>
<dbReference type="PANTHER" id="PTHR11474:SF126">
    <property type="entry name" value="TYROSINASE-LIKE PROTEIN TYR-1-RELATED"/>
    <property type="match status" value="1"/>
</dbReference>
<name>A0A8J1XGG3_OWEFU</name>
<evidence type="ECO:0000256" key="2">
    <source>
        <dbReference type="ARBA" id="ARBA00023008"/>
    </source>
</evidence>
<feature type="signal peptide" evidence="4">
    <location>
        <begin position="1"/>
        <end position="21"/>
    </location>
</feature>
<feature type="chain" id="PRO_5043310795" evidence="4">
    <location>
        <begin position="22"/>
        <end position="637"/>
    </location>
</feature>
<sequence length="637" mass="71345">MIIRVKMRIIVFTMLMLGVSAQDGGETKDEYTGPCNEVLTYSRRDCADSYDTLTEKGAYSGLSIQQYTWQCDHMYQWLENGANKTGNGVDISDAQREWLYEIMATITTTQSDTQRPGTRKEYRVATQAERDNFHAAINMLKGDTIAGPFGTTNKYDTLVSFHLGSVALGAHGGAAFLTWHRIYLLMFEIALQQKISSVMLLYWDSTLEQGLADPNWSSLWSEHFLGNGDGDVVTGPFANWDSTDGRKLWRAVNKCPNQLTTPADISAILSREFFGQIGCGSTACMLAEQIHGKAHSYVGGQMGDVNFSPNDPVFIMHHAFMDCIWEEFRQSSQSSIIATEYPTDFGSPAHAPNAFMQPFSSLGPGPIPNIFGLNPIITSLFYQCGPRPECPDCGNSSSLYCDTSDNRCKPFTMEGKDCDKDCAFVNAKIYCEVNDIYGQQYYGVNGVYLETYGVSYEGRRQEYYFGDYDAYYNIPQSPNPSEYRPCYNGYFPTKRPEAGGRQTYRPLAYTTDGRPCRTECFQGYRSGPGRVPIYGPCSEDIFIEDYAAGQGENGKRKAKRRGKGKGKGKGKGNVDQTYEIPYEVDLDGLYYTTGGDYAPPKPPTYPEYFQVTCPCDVQEYKYCPDYIPGVYKDDTQP</sequence>
<protein>
    <submittedName>
        <fullName evidence="5">Uncharacterized protein</fullName>
    </submittedName>
</protein>
<feature type="compositionally biased region" description="Basic residues" evidence="3">
    <location>
        <begin position="556"/>
        <end position="570"/>
    </location>
</feature>
<dbReference type="OrthoDB" id="6072413at2759"/>
<dbReference type="InterPro" id="IPR050316">
    <property type="entry name" value="Tyrosinase/Hemocyanin"/>
</dbReference>
<feature type="region of interest" description="Disordered" evidence="3">
    <location>
        <begin position="552"/>
        <end position="575"/>
    </location>
</feature>
<evidence type="ECO:0000313" key="6">
    <source>
        <dbReference type="Proteomes" id="UP000749559"/>
    </source>
</evidence>
<evidence type="ECO:0000256" key="4">
    <source>
        <dbReference type="SAM" id="SignalP"/>
    </source>
</evidence>
<dbReference type="PANTHER" id="PTHR11474">
    <property type="entry name" value="TYROSINASE FAMILY MEMBER"/>
    <property type="match status" value="1"/>
</dbReference>
<dbReference type="Pfam" id="PF00264">
    <property type="entry name" value="Tyrosinase"/>
    <property type="match status" value="1"/>
</dbReference>
<comment type="caution">
    <text evidence="5">The sequence shown here is derived from an EMBL/GenBank/DDBJ whole genome shotgun (WGS) entry which is preliminary data.</text>
</comment>
<dbReference type="InterPro" id="IPR002227">
    <property type="entry name" value="Tyrosinase_Cu-bd"/>
</dbReference>
<accession>A0A8J1XGG3</accession>
<evidence type="ECO:0000256" key="1">
    <source>
        <dbReference type="ARBA" id="ARBA00022723"/>
    </source>
</evidence>
<organism evidence="5 6">
    <name type="scientific">Owenia fusiformis</name>
    <name type="common">Polychaete worm</name>
    <dbReference type="NCBI Taxonomy" id="6347"/>
    <lineage>
        <taxon>Eukaryota</taxon>
        <taxon>Metazoa</taxon>
        <taxon>Spiralia</taxon>
        <taxon>Lophotrochozoa</taxon>
        <taxon>Annelida</taxon>
        <taxon>Polychaeta</taxon>
        <taxon>Sedentaria</taxon>
        <taxon>Canalipalpata</taxon>
        <taxon>Sabellida</taxon>
        <taxon>Oweniida</taxon>
        <taxon>Oweniidae</taxon>
        <taxon>Owenia</taxon>
    </lineage>
</organism>
<keyword evidence="1" id="KW-0479">Metal-binding</keyword>
<dbReference type="GO" id="GO:0046872">
    <property type="term" value="F:metal ion binding"/>
    <property type="evidence" value="ECO:0007669"/>
    <property type="project" value="UniProtKB-KW"/>
</dbReference>
<keyword evidence="6" id="KW-1185">Reference proteome</keyword>
<keyword evidence="2" id="KW-0186">Copper</keyword>
<evidence type="ECO:0000313" key="5">
    <source>
        <dbReference type="EMBL" id="CAH1784207.1"/>
    </source>
</evidence>
<dbReference type="AlphaFoldDB" id="A0A8J1XGG3"/>
<keyword evidence="4" id="KW-0732">Signal</keyword>
<dbReference type="PROSITE" id="PS00497">
    <property type="entry name" value="TYROSINASE_1"/>
    <property type="match status" value="1"/>
</dbReference>
<reference evidence="5" key="1">
    <citation type="submission" date="2022-03" db="EMBL/GenBank/DDBJ databases">
        <authorList>
            <person name="Martin C."/>
        </authorList>
    </citation>
    <scope>NUCLEOTIDE SEQUENCE</scope>
</reference>
<dbReference type="GO" id="GO:0016491">
    <property type="term" value="F:oxidoreductase activity"/>
    <property type="evidence" value="ECO:0007669"/>
    <property type="project" value="InterPro"/>
</dbReference>
<dbReference type="Proteomes" id="UP000749559">
    <property type="component" value="Unassembled WGS sequence"/>
</dbReference>
<gene>
    <name evidence="5" type="ORF">OFUS_LOCUS10446</name>
</gene>
<dbReference type="Gene3D" id="1.10.1280.10">
    <property type="entry name" value="Di-copper center containing domain from catechol oxidase"/>
    <property type="match status" value="1"/>
</dbReference>
<proteinExistence type="predicted"/>
<dbReference type="EMBL" id="CAIIXF020000005">
    <property type="protein sequence ID" value="CAH1784207.1"/>
    <property type="molecule type" value="Genomic_DNA"/>
</dbReference>
<dbReference type="PROSITE" id="PS00498">
    <property type="entry name" value="TYROSINASE_2"/>
    <property type="match status" value="1"/>
</dbReference>
<dbReference type="SUPFAM" id="SSF48056">
    <property type="entry name" value="Di-copper centre-containing domain"/>
    <property type="match status" value="1"/>
</dbReference>
<dbReference type="InterPro" id="IPR008922">
    <property type="entry name" value="Di-copper_centre_dom_sf"/>
</dbReference>
<evidence type="ECO:0000256" key="3">
    <source>
        <dbReference type="SAM" id="MobiDB-lite"/>
    </source>
</evidence>